<evidence type="ECO:0000256" key="1">
    <source>
        <dbReference type="SAM" id="MobiDB-lite"/>
    </source>
</evidence>
<feature type="region of interest" description="Disordered" evidence="1">
    <location>
        <begin position="150"/>
        <end position="189"/>
    </location>
</feature>
<accession>A0A0G4N2J2</accession>
<sequence>MQSSILLIASAAALAAATAPTTNIHARSLAFFRRQDSTPSAECLSAAIDIVSSIPTPAADVLAYLATAPDSVTSDPCRITFPASLSSEVEDWVTSPSAFSSESASALSSIISECGGTEATDLGAGVCASEPAFVYVNGGASGTAAATSAQETGSSGAAPTTAGGAATTRSTAASASESTGAAATTAGNDSGAADRLPFGAAVVAVAGVVGLVAAL</sequence>
<feature type="chain" id="PRO_5002567897" description="Infection structure specific protein" evidence="2">
    <location>
        <begin position="18"/>
        <end position="215"/>
    </location>
</feature>
<dbReference type="Proteomes" id="UP000045706">
    <property type="component" value="Unassembled WGS sequence"/>
</dbReference>
<evidence type="ECO:0000256" key="2">
    <source>
        <dbReference type="SAM" id="SignalP"/>
    </source>
</evidence>
<feature type="non-terminal residue" evidence="3">
    <location>
        <position position="215"/>
    </location>
</feature>
<gene>
    <name evidence="3" type="ORF">BN1723_004836</name>
</gene>
<dbReference type="EMBL" id="CVQI01032163">
    <property type="protein sequence ID" value="CRK40584.1"/>
    <property type="molecule type" value="Genomic_DNA"/>
</dbReference>
<keyword evidence="2" id="KW-0732">Signal</keyword>
<feature type="signal peptide" evidence="2">
    <location>
        <begin position="1"/>
        <end position="17"/>
    </location>
</feature>
<name>A0A0G4N2J2_VERLO</name>
<evidence type="ECO:0000313" key="4">
    <source>
        <dbReference type="Proteomes" id="UP000045706"/>
    </source>
</evidence>
<evidence type="ECO:0000313" key="3">
    <source>
        <dbReference type="EMBL" id="CRK40584.1"/>
    </source>
</evidence>
<protein>
    <recommendedName>
        <fullName evidence="5">Infection structure specific protein</fullName>
    </recommendedName>
</protein>
<evidence type="ECO:0008006" key="5">
    <source>
        <dbReference type="Google" id="ProtNLM"/>
    </source>
</evidence>
<proteinExistence type="predicted"/>
<reference evidence="4" key="1">
    <citation type="submission" date="2015-05" db="EMBL/GenBank/DDBJ databases">
        <authorList>
            <person name="Fogelqvist Johan"/>
        </authorList>
    </citation>
    <scope>NUCLEOTIDE SEQUENCE [LARGE SCALE GENOMIC DNA]</scope>
</reference>
<organism evidence="3 4">
    <name type="scientific">Verticillium longisporum</name>
    <name type="common">Verticillium dahliae var. longisporum</name>
    <dbReference type="NCBI Taxonomy" id="100787"/>
    <lineage>
        <taxon>Eukaryota</taxon>
        <taxon>Fungi</taxon>
        <taxon>Dikarya</taxon>
        <taxon>Ascomycota</taxon>
        <taxon>Pezizomycotina</taxon>
        <taxon>Sordariomycetes</taxon>
        <taxon>Hypocreomycetidae</taxon>
        <taxon>Glomerellales</taxon>
        <taxon>Plectosphaerellaceae</taxon>
        <taxon>Verticillium</taxon>
    </lineage>
</organism>
<dbReference type="AlphaFoldDB" id="A0A0G4N2J2"/>